<keyword evidence="5" id="KW-1185">Reference proteome</keyword>
<protein>
    <submittedName>
        <fullName evidence="4">Transposon Ty3-I Gag-Pol polyprotein</fullName>
    </submittedName>
</protein>
<dbReference type="OrthoDB" id="1428943at2759"/>
<dbReference type="SUPFAM" id="SSF50630">
    <property type="entry name" value="Acid proteases"/>
    <property type="match status" value="1"/>
</dbReference>
<feature type="region of interest" description="Disordered" evidence="2">
    <location>
        <begin position="538"/>
        <end position="572"/>
    </location>
</feature>
<organism evidence="4 5">
    <name type="scientific">Senna tora</name>
    <dbReference type="NCBI Taxonomy" id="362788"/>
    <lineage>
        <taxon>Eukaryota</taxon>
        <taxon>Viridiplantae</taxon>
        <taxon>Streptophyta</taxon>
        <taxon>Embryophyta</taxon>
        <taxon>Tracheophyta</taxon>
        <taxon>Spermatophyta</taxon>
        <taxon>Magnoliopsida</taxon>
        <taxon>eudicotyledons</taxon>
        <taxon>Gunneridae</taxon>
        <taxon>Pentapetalae</taxon>
        <taxon>rosids</taxon>
        <taxon>fabids</taxon>
        <taxon>Fabales</taxon>
        <taxon>Fabaceae</taxon>
        <taxon>Caesalpinioideae</taxon>
        <taxon>Cassia clade</taxon>
        <taxon>Senna</taxon>
    </lineage>
</organism>
<dbReference type="PANTHER" id="PTHR47723">
    <property type="entry name" value="OS05G0353850 PROTEIN"/>
    <property type="match status" value="1"/>
</dbReference>
<name>A0A834TUE8_9FABA</name>
<dbReference type="InterPro" id="IPR053151">
    <property type="entry name" value="RNase_H-like"/>
</dbReference>
<dbReference type="AlphaFoldDB" id="A0A834TUE8"/>
<evidence type="ECO:0000313" key="5">
    <source>
        <dbReference type="Proteomes" id="UP000634136"/>
    </source>
</evidence>
<dbReference type="InterPro" id="IPR005162">
    <property type="entry name" value="Retrotrans_gag_dom"/>
</dbReference>
<dbReference type="CDD" id="cd06222">
    <property type="entry name" value="RNase_H_like"/>
    <property type="match status" value="1"/>
</dbReference>
<keyword evidence="1" id="KW-0175">Coiled coil</keyword>
<dbReference type="InterPro" id="IPR044730">
    <property type="entry name" value="RNase_H-like_dom_plant"/>
</dbReference>
<evidence type="ECO:0000256" key="2">
    <source>
        <dbReference type="SAM" id="MobiDB-lite"/>
    </source>
</evidence>
<feature type="coiled-coil region" evidence="1">
    <location>
        <begin position="263"/>
        <end position="290"/>
    </location>
</feature>
<evidence type="ECO:0000259" key="3">
    <source>
        <dbReference type="Pfam" id="PF03732"/>
    </source>
</evidence>
<reference evidence="4" key="1">
    <citation type="submission" date="2020-09" db="EMBL/GenBank/DDBJ databases">
        <title>Genome-Enabled Discovery of Anthraquinone Biosynthesis in Senna tora.</title>
        <authorList>
            <person name="Kang S.-H."/>
            <person name="Pandey R.P."/>
            <person name="Lee C.-M."/>
            <person name="Sim J.-S."/>
            <person name="Jeong J.-T."/>
            <person name="Choi B.-S."/>
            <person name="Jung M."/>
            <person name="Ginzburg D."/>
            <person name="Zhao K."/>
            <person name="Won S.Y."/>
            <person name="Oh T.-J."/>
            <person name="Yu Y."/>
            <person name="Kim N.-H."/>
            <person name="Lee O.R."/>
            <person name="Lee T.-H."/>
            <person name="Bashyal P."/>
            <person name="Kim T.-S."/>
            <person name="Lee W.-H."/>
            <person name="Kawkins C."/>
            <person name="Kim C.-K."/>
            <person name="Kim J.S."/>
            <person name="Ahn B.O."/>
            <person name="Rhee S.Y."/>
            <person name="Sohng J.K."/>
        </authorList>
    </citation>
    <scope>NUCLEOTIDE SEQUENCE</scope>
    <source>
        <tissue evidence="4">Leaf</tissue>
    </source>
</reference>
<feature type="region of interest" description="Disordered" evidence="2">
    <location>
        <begin position="320"/>
        <end position="340"/>
    </location>
</feature>
<gene>
    <name evidence="4" type="ORF">G2W53_022468</name>
</gene>
<dbReference type="Pfam" id="PF08284">
    <property type="entry name" value="RVP_2"/>
    <property type="match status" value="1"/>
</dbReference>
<proteinExistence type="predicted"/>
<dbReference type="CDD" id="cd00303">
    <property type="entry name" value="retropepsin_like"/>
    <property type="match status" value="1"/>
</dbReference>
<sequence>MVKLGWGLINQKDALWARVLKAKYKCGDDLIPKVDRSSSASRLWNGIAGSWKHVQDGMVWRMGPLSVSDLSMVLADFVSASGGWEWSKFDFLLPNEICNMVVAVLPPSNVGRGDQLAWKHSRDVVMSMRVTNSGGCFGSGEPEVGWVKFNVDGARKDNLILTACGGIAQDSTGCFLTGFVRKLGDGNVLNAELWSILGALEVAWFAGIECVMLTDSEHTKVEGPSREQQMRTSDGGPFEKAMRRSIRMKKPTWKCSGKDNTRAKDLAARLDKMQETMDECEARYAAHFDQMEKAVGSFDRLEKTVESIARAVDALTGSMERLKLPDSDSDKTPSDQQALVPQPYQPFHTRSVKLDFPRFNGSDPLHWLFKAEKFFAYYETPDDQRVTIAAVHFEGVVVPWFQMMCKSSRFDSWVALSKAIEVEFGPSQFESPRALLFKLYQKTSVAEFYREFMILATRVEGISDEALLDCFVSGLKPTVHRDVIAQAPSSLHRASALACLFDERSSFGFSASSSKGSFTAPVSIVPVPSLQASVPLSSSTSLIEDDEEGEPPTLDVPPDAPSTEPSLSDPPPHHLSLNVCEHAVGTIRFTGKIHGVDVQVLLDGGSFDNFIQPRLVRTLKLAVEPISPFKVLVGNGHVLTDFSVVKSIPMLIQGHEITVSTHVLEVTCADIILGAQWLATLGPHIADYSIVTIKFYCAGHFITLHGEPKPVAKVA</sequence>
<feature type="domain" description="Retrotransposon gag" evidence="3">
    <location>
        <begin position="388"/>
        <end position="477"/>
    </location>
</feature>
<evidence type="ECO:0000256" key="1">
    <source>
        <dbReference type="SAM" id="Coils"/>
    </source>
</evidence>
<evidence type="ECO:0000313" key="4">
    <source>
        <dbReference type="EMBL" id="KAF7824324.1"/>
    </source>
</evidence>
<dbReference type="Pfam" id="PF03732">
    <property type="entry name" value="Retrotrans_gag"/>
    <property type="match status" value="1"/>
</dbReference>
<dbReference type="InterPro" id="IPR021109">
    <property type="entry name" value="Peptidase_aspartic_dom_sf"/>
</dbReference>
<accession>A0A834TUE8</accession>
<dbReference type="EMBL" id="JAAIUW010000007">
    <property type="protein sequence ID" value="KAF7824324.1"/>
    <property type="molecule type" value="Genomic_DNA"/>
</dbReference>
<dbReference type="Proteomes" id="UP000634136">
    <property type="component" value="Unassembled WGS sequence"/>
</dbReference>
<comment type="caution">
    <text evidence="4">The sequence shown here is derived from an EMBL/GenBank/DDBJ whole genome shotgun (WGS) entry which is preliminary data.</text>
</comment>
<dbReference type="PANTHER" id="PTHR47723:SF19">
    <property type="entry name" value="POLYNUCLEOTIDYL TRANSFERASE, RIBONUCLEASE H-LIKE SUPERFAMILY PROTEIN"/>
    <property type="match status" value="1"/>
</dbReference>
<dbReference type="Gene3D" id="2.40.70.10">
    <property type="entry name" value="Acid Proteases"/>
    <property type="match status" value="1"/>
</dbReference>
<feature type="compositionally biased region" description="Basic and acidic residues" evidence="2">
    <location>
        <begin position="320"/>
        <end position="333"/>
    </location>
</feature>